<dbReference type="HOGENOM" id="CLU_2966566_0_0_6"/>
<gene>
    <name evidence="1" type="ORF">PSYJA_23368</name>
</gene>
<proteinExistence type="predicted"/>
<sequence length="60" mass="6839">MLQTLYIGRVMLDRGEVRHQRLCCGQRLPGFQTQCTRSRIDALQHATLSAAADQRQRLIG</sequence>
<comment type="caution">
    <text evidence="1">The sequence shown here is derived from an EMBL/GenBank/DDBJ whole genome shotgun (WGS) entry which is preliminary data.</text>
</comment>
<evidence type="ECO:0000313" key="1">
    <source>
        <dbReference type="EMBL" id="EGH31750.1"/>
    </source>
</evidence>
<feature type="non-terminal residue" evidence="1">
    <location>
        <position position="60"/>
    </location>
</feature>
<dbReference type="EMBL" id="AEAH01001047">
    <property type="protein sequence ID" value="EGH31750.1"/>
    <property type="molecule type" value="Genomic_DNA"/>
</dbReference>
<protein>
    <submittedName>
        <fullName evidence="1">Uncharacterized protein</fullName>
    </submittedName>
</protein>
<dbReference type="Proteomes" id="UP000004471">
    <property type="component" value="Unassembled WGS sequence"/>
</dbReference>
<evidence type="ECO:0000313" key="2">
    <source>
        <dbReference type="Proteomes" id="UP000004471"/>
    </source>
</evidence>
<reference evidence="1 2" key="1">
    <citation type="journal article" date="2011" name="PLoS Pathog.">
        <title>Dynamic evolution of pathogenicity revealed by sequencing and comparative genomics of 19 Pseudomonas syringae isolates.</title>
        <authorList>
            <person name="Baltrus D.A."/>
            <person name="Nishimura M.T."/>
            <person name="Romanchuk A."/>
            <person name="Chang J.H."/>
            <person name="Mukhtar M.S."/>
            <person name="Cherkis K."/>
            <person name="Roach J."/>
            <person name="Grant S.R."/>
            <person name="Jones C.D."/>
            <person name="Dangl J.L."/>
        </authorList>
    </citation>
    <scope>NUCLEOTIDE SEQUENCE [LARGE SCALE GENOMIC DNA]</scope>
    <source>
        <strain evidence="2">M301072PT</strain>
    </source>
</reference>
<organism evidence="1 2">
    <name type="scientific">Pseudomonas syringae pv. japonica str. M301072</name>
    <dbReference type="NCBI Taxonomy" id="629262"/>
    <lineage>
        <taxon>Bacteria</taxon>
        <taxon>Pseudomonadati</taxon>
        <taxon>Pseudomonadota</taxon>
        <taxon>Gammaproteobacteria</taxon>
        <taxon>Pseudomonadales</taxon>
        <taxon>Pseudomonadaceae</taxon>
        <taxon>Pseudomonas</taxon>
        <taxon>Pseudomonas syringae</taxon>
    </lineage>
</organism>
<name>F3FNG4_PSESX</name>
<accession>F3FNG4</accession>
<dbReference type="AlphaFoldDB" id="F3FNG4"/>